<feature type="transmembrane region" description="Helical" evidence="7">
    <location>
        <begin position="663"/>
        <end position="689"/>
    </location>
</feature>
<proteinExistence type="inferred from homology"/>
<keyword evidence="7" id="KW-1133">Transmembrane helix</keyword>
<feature type="transmembrane region" description="Helical" evidence="7">
    <location>
        <begin position="710"/>
        <end position="728"/>
    </location>
</feature>
<gene>
    <name evidence="9" type="ORF">CKAH01_11806</name>
</gene>
<keyword evidence="7" id="KW-0472">Membrane</keyword>
<keyword evidence="7" id="KW-0812">Transmembrane</keyword>
<evidence type="ECO:0000256" key="1">
    <source>
        <dbReference type="ARBA" id="ARBA00001974"/>
    </source>
</evidence>
<evidence type="ECO:0000256" key="4">
    <source>
        <dbReference type="ARBA" id="ARBA00022827"/>
    </source>
</evidence>
<dbReference type="SUPFAM" id="SSF51905">
    <property type="entry name" value="FAD/NAD(P)-binding domain"/>
    <property type="match status" value="1"/>
</dbReference>
<dbReference type="GO" id="GO:0004497">
    <property type="term" value="F:monooxygenase activity"/>
    <property type="evidence" value="ECO:0007669"/>
    <property type="project" value="UniProtKB-KW"/>
</dbReference>
<dbReference type="GO" id="GO:0071949">
    <property type="term" value="F:FAD binding"/>
    <property type="evidence" value="ECO:0007669"/>
    <property type="project" value="InterPro"/>
</dbReference>
<dbReference type="InterPro" id="IPR002938">
    <property type="entry name" value="FAD-bd"/>
</dbReference>
<evidence type="ECO:0000256" key="7">
    <source>
        <dbReference type="SAM" id="Phobius"/>
    </source>
</evidence>
<dbReference type="PRINTS" id="PR00420">
    <property type="entry name" value="RNGMNOXGNASE"/>
</dbReference>
<protein>
    <submittedName>
        <fullName evidence="9">FAD binding domain protein</fullName>
    </submittedName>
</protein>
<evidence type="ECO:0000256" key="3">
    <source>
        <dbReference type="ARBA" id="ARBA00022630"/>
    </source>
</evidence>
<dbReference type="Proteomes" id="UP001281614">
    <property type="component" value="Unassembled WGS sequence"/>
</dbReference>
<reference evidence="9" key="1">
    <citation type="submission" date="2023-02" db="EMBL/GenBank/DDBJ databases">
        <title>Colletotrichum kahawae CIFC_Que2 genome sequencing and assembly.</title>
        <authorList>
            <person name="Baroncelli R."/>
        </authorList>
    </citation>
    <scope>NUCLEOTIDE SEQUENCE</scope>
    <source>
        <strain evidence="9">CIFC_Que2</strain>
    </source>
</reference>
<dbReference type="InterPro" id="IPR036188">
    <property type="entry name" value="FAD/NAD-bd_sf"/>
</dbReference>
<evidence type="ECO:0000256" key="2">
    <source>
        <dbReference type="ARBA" id="ARBA00007992"/>
    </source>
</evidence>
<keyword evidence="3" id="KW-0285">Flavoprotein</keyword>
<name>A0AAD9YSR2_COLKA</name>
<accession>A0AAD9YSR2</accession>
<organism evidence="9 10">
    <name type="scientific">Colletotrichum kahawae</name>
    <name type="common">Coffee berry disease fungus</name>
    <dbReference type="NCBI Taxonomy" id="34407"/>
    <lineage>
        <taxon>Eukaryota</taxon>
        <taxon>Fungi</taxon>
        <taxon>Dikarya</taxon>
        <taxon>Ascomycota</taxon>
        <taxon>Pezizomycotina</taxon>
        <taxon>Sordariomycetes</taxon>
        <taxon>Hypocreomycetidae</taxon>
        <taxon>Glomerellales</taxon>
        <taxon>Glomerellaceae</taxon>
        <taxon>Colletotrichum</taxon>
        <taxon>Colletotrichum gloeosporioides species complex</taxon>
    </lineage>
</organism>
<feature type="transmembrane region" description="Helical" evidence="7">
    <location>
        <begin position="573"/>
        <end position="593"/>
    </location>
</feature>
<feature type="transmembrane region" description="Helical" evidence="7">
    <location>
        <begin position="517"/>
        <end position="535"/>
    </location>
</feature>
<evidence type="ECO:0000256" key="5">
    <source>
        <dbReference type="ARBA" id="ARBA00023002"/>
    </source>
</evidence>
<dbReference type="Gene3D" id="3.50.50.60">
    <property type="entry name" value="FAD/NAD(P)-binding domain"/>
    <property type="match status" value="1"/>
</dbReference>
<evidence type="ECO:0000313" key="9">
    <source>
        <dbReference type="EMBL" id="KAK2778409.1"/>
    </source>
</evidence>
<dbReference type="PANTHER" id="PTHR47356:SF2">
    <property type="entry name" value="FAD-BINDING DOMAIN-CONTAINING PROTEIN-RELATED"/>
    <property type="match status" value="1"/>
</dbReference>
<dbReference type="InterPro" id="IPR050562">
    <property type="entry name" value="FAD_mOase_fung"/>
</dbReference>
<feature type="transmembrane region" description="Helical" evidence="7">
    <location>
        <begin position="637"/>
        <end position="657"/>
    </location>
</feature>
<evidence type="ECO:0000313" key="10">
    <source>
        <dbReference type="Proteomes" id="UP001281614"/>
    </source>
</evidence>
<feature type="domain" description="FAD-binding" evidence="8">
    <location>
        <begin position="199"/>
        <end position="306"/>
    </location>
</feature>
<feature type="transmembrane region" description="Helical" evidence="7">
    <location>
        <begin position="547"/>
        <end position="567"/>
    </location>
</feature>
<keyword evidence="4" id="KW-0274">FAD</keyword>
<evidence type="ECO:0000259" key="8">
    <source>
        <dbReference type="Pfam" id="PF01494"/>
    </source>
</evidence>
<keyword evidence="6" id="KW-0503">Monooxygenase</keyword>
<feature type="domain" description="FAD-binding" evidence="8">
    <location>
        <begin position="4"/>
        <end position="171"/>
    </location>
</feature>
<dbReference type="EMBL" id="VYYT01000012">
    <property type="protein sequence ID" value="KAK2778409.1"/>
    <property type="molecule type" value="Genomic_DNA"/>
</dbReference>
<dbReference type="PANTHER" id="PTHR47356">
    <property type="entry name" value="FAD-DEPENDENT MONOOXYGENASE ASQG-RELATED"/>
    <property type="match status" value="1"/>
</dbReference>
<comment type="cofactor">
    <cofactor evidence="1">
        <name>FAD</name>
        <dbReference type="ChEBI" id="CHEBI:57692"/>
    </cofactor>
</comment>
<comment type="caution">
    <text evidence="9">The sequence shown here is derived from an EMBL/GenBank/DDBJ whole genome shotgun (WGS) entry which is preliminary data.</text>
</comment>
<dbReference type="Pfam" id="PF01494">
    <property type="entry name" value="FAD_binding_3"/>
    <property type="match status" value="2"/>
</dbReference>
<sequence length="741" mass="80507">MGFKVIIAGGSVSGLSLANMCEKLNIDYLLLEAYPQIAPQVGASIGLLSNGFRILDQFGCYEPIREIAGDFYLKSSIHGSDGRVKSENSRASTHHLENRLGHPSIFIDRQILLQVLYDNLQHKEKVLTKKRVCRVDLVKGGVQVHTDDGSVYEGDIIVGADGIHSAVREEMWRIGKEETPGYFPEDEQSRVPVDTKTYWFLFKGTDKTIHGKDIPRYSEDDKENLASEHKDDKVYDDLTFGAIYKNRIMSTLVPLEEYVFEKWHYKRIITIGDASHKIDPISGQGGNGAIEAAALLINALTNMLEKNPKNPTEEDISNAFAYVHEKRHARAKALVASAHNLQMILTGRSPLSTIVLNVLMPILGEESFLKTITPIATASHHIERLPLPKRHRLIPYNDELPARPIENKATWAPFVLSAGVLGALLYQAASPAHFANVVRSFQALPALLNGAASNSDLVASFAVPVAENTAQTIQLRANLLSALTMWFVEGSRVGNKIALLSWPATAVAAYTILGPKAVMPAFSLATLLLGANNIPGRHVPTGVAKSVLPAVVTGYGIPMILASLPIQNPELRQAANIVATAAPLLSAALLKLIPNAIKTVKNIINPTKPDVEIKEEETEEFLDMYQKKDVAPLKSTYAFTAGVCAVAHIVGTIYTNFENPSAVGAAGLLTGSSALFGLASVTLSSYLTWDLRTQGYLTNKQTLVASLANVASNVLLGPGAAFSGFFYWRENVISSLGDTFP</sequence>
<dbReference type="AlphaFoldDB" id="A0AAD9YSR2"/>
<evidence type="ECO:0000256" key="6">
    <source>
        <dbReference type="ARBA" id="ARBA00023033"/>
    </source>
</evidence>
<keyword evidence="10" id="KW-1185">Reference proteome</keyword>
<comment type="similarity">
    <text evidence="2">Belongs to the paxM FAD-dependent monooxygenase family.</text>
</comment>
<keyword evidence="5" id="KW-0560">Oxidoreductase</keyword>